<dbReference type="EC" id="3.5.4.10" evidence="10"/>
<dbReference type="RefSeq" id="WP_286265052.1">
    <property type="nucleotide sequence ID" value="NZ_AP028056.1"/>
</dbReference>
<sequence length="519" mass="54699">MTELQPIRRALVSVYDKTGLIELGQQLADNGVEIVSTGSTAAKLANAGVPVTSVEELTGFPECLDGRVKTLHPRVHAGLLADRRLASHRQQLDELGIAPFDLVVVNLYPFTQTVASGAAPDDCVEQIDIGGPSMVRAAAKNHPSVAVITSPAQYGLVADALAAGGTTLETRQRLAAKAFAHTAAYDIAVASWMGSVLTDTSDGDGFPAWAGASWTKVGALRYGENSHQRAALYARQDRSSGITQAVQLHGKEMSYNNYTDGDAAYRAAYDFDEPTVAIIKHANPCGIAIGADIAEAHRKAHACDPVSAFGGVIATNRPVNIEMAEQVAEIFTEVIIAPSYEEGALEILERKKNIRILTAGPYPFGTAKLTTISGGALLQEPDRIDAPGDDPANWQLVSGEAADEATLADLVFAWRACRSVKSNAILLASGGASVGVGMGQVNRVDSCKLAVDRAGDRAVGSVAASDAFFPFNDGPQILLDAGVKAIVQPGGSVRDEQTIEACKKAGVTMYFTGTRHFFH</sequence>
<dbReference type="EC" id="2.1.2.3" evidence="10"/>
<dbReference type="SMART" id="SM00798">
    <property type="entry name" value="AICARFT_IMPCHas"/>
    <property type="match status" value="1"/>
</dbReference>
<dbReference type="InterPro" id="IPR002695">
    <property type="entry name" value="PurH-like"/>
</dbReference>
<dbReference type="SMART" id="SM00851">
    <property type="entry name" value="MGS"/>
    <property type="match status" value="1"/>
</dbReference>
<dbReference type="NCBIfam" id="NF002049">
    <property type="entry name" value="PRK00881.1"/>
    <property type="match status" value="1"/>
</dbReference>
<keyword evidence="5 10" id="KW-0658">Purine biosynthesis</keyword>
<evidence type="ECO:0000256" key="9">
    <source>
        <dbReference type="ARBA" id="ARBA00050687"/>
    </source>
</evidence>
<evidence type="ECO:0000256" key="10">
    <source>
        <dbReference type="HAMAP-Rule" id="MF_00139"/>
    </source>
</evidence>
<dbReference type="PANTHER" id="PTHR11692">
    <property type="entry name" value="BIFUNCTIONAL PURINE BIOSYNTHESIS PROTEIN PURH"/>
    <property type="match status" value="1"/>
</dbReference>
<dbReference type="FunFam" id="3.40.50.1380:FF:000001">
    <property type="entry name" value="Bifunctional purine biosynthesis protein PurH"/>
    <property type="match status" value="1"/>
</dbReference>
<organism evidence="12 13">
    <name type="scientific">Brooklawnia propionicigenes</name>
    <dbReference type="NCBI Taxonomy" id="3041175"/>
    <lineage>
        <taxon>Bacteria</taxon>
        <taxon>Bacillati</taxon>
        <taxon>Actinomycetota</taxon>
        <taxon>Actinomycetes</taxon>
        <taxon>Propionibacteriales</taxon>
        <taxon>Propionibacteriaceae</taxon>
        <taxon>Brooklawnia</taxon>
    </lineage>
</organism>
<dbReference type="GO" id="GO:0004643">
    <property type="term" value="F:phosphoribosylaminoimidazolecarboxamide formyltransferase activity"/>
    <property type="evidence" value="ECO:0007669"/>
    <property type="project" value="UniProtKB-UniRule"/>
</dbReference>
<dbReference type="PANTHER" id="PTHR11692:SF0">
    <property type="entry name" value="BIFUNCTIONAL PURINE BIOSYNTHESIS PROTEIN ATIC"/>
    <property type="match status" value="1"/>
</dbReference>
<dbReference type="Gene3D" id="3.40.140.20">
    <property type="match status" value="2"/>
</dbReference>
<dbReference type="PIRSF" id="PIRSF000414">
    <property type="entry name" value="AICARFT_IMPCHas"/>
    <property type="match status" value="1"/>
</dbReference>
<dbReference type="KEGG" id="broo:brsh051_22560"/>
<dbReference type="NCBIfam" id="TIGR00355">
    <property type="entry name" value="purH"/>
    <property type="match status" value="1"/>
</dbReference>
<dbReference type="FunFam" id="3.40.140.20:FF:000001">
    <property type="entry name" value="Bifunctional purine biosynthesis protein PurH"/>
    <property type="match status" value="1"/>
</dbReference>
<keyword evidence="4 10" id="KW-0808">Transferase</keyword>
<reference evidence="12" key="1">
    <citation type="journal article" date="2024" name="Int. J. Syst. Evol. Microbiol.">
        <title>Brooklawnia propionicigenes sp. nov., a facultatively anaerobic, propionate-producing bacterium isolated from a methanogenic reactor treating waste from cattle farms.</title>
        <authorList>
            <person name="Akita Y."/>
            <person name="Ueki A."/>
            <person name="Tonouchi A."/>
            <person name="Sugawara Y."/>
            <person name="Honma S."/>
            <person name="Kaku N."/>
            <person name="Ueki K."/>
        </authorList>
    </citation>
    <scope>NUCLEOTIDE SEQUENCE</scope>
    <source>
        <strain evidence="12">SH051</strain>
    </source>
</reference>
<evidence type="ECO:0000313" key="13">
    <source>
        <dbReference type="Proteomes" id="UP001431656"/>
    </source>
</evidence>
<dbReference type="InterPro" id="IPR036914">
    <property type="entry name" value="MGS-like_dom_sf"/>
</dbReference>
<comment type="pathway">
    <text evidence="2 10">Purine metabolism; IMP biosynthesis via de novo pathway; 5-formamido-1-(5-phospho-D-ribosyl)imidazole-4-carboxamide from 5-amino-1-(5-phospho-D-ribosyl)imidazole-4-carboxamide (10-formyl THF route): step 1/1.</text>
</comment>
<keyword evidence="13" id="KW-1185">Reference proteome</keyword>
<name>A0AAN0KCX2_9ACTN</name>
<dbReference type="InterPro" id="IPR011607">
    <property type="entry name" value="MGS-like_dom"/>
</dbReference>
<evidence type="ECO:0000259" key="11">
    <source>
        <dbReference type="PROSITE" id="PS51855"/>
    </source>
</evidence>
<gene>
    <name evidence="10 12" type="primary">purH</name>
    <name evidence="12" type="ORF">brsh051_22560</name>
</gene>
<dbReference type="InterPro" id="IPR024051">
    <property type="entry name" value="AICAR_Tfase_dup_dom_sf"/>
</dbReference>
<dbReference type="HAMAP" id="MF_00139">
    <property type="entry name" value="PurH"/>
    <property type="match status" value="1"/>
</dbReference>
<dbReference type="SUPFAM" id="SSF52335">
    <property type="entry name" value="Methylglyoxal synthase-like"/>
    <property type="match status" value="1"/>
</dbReference>
<evidence type="ECO:0000313" key="12">
    <source>
        <dbReference type="EMBL" id="BEH02975.1"/>
    </source>
</evidence>
<comment type="catalytic activity">
    <reaction evidence="8 10">
        <text>(6R)-10-formyltetrahydrofolate + 5-amino-1-(5-phospho-beta-D-ribosyl)imidazole-4-carboxamide = 5-formamido-1-(5-phospho-D-ribosyl)imidazole-4-carboxamide + (6S)-5,6,7,8-tetrahydrofolate</text>
        <dbReference type="Rhea" id="RHEA:22192"/>
        <dbReference type="ChEBI" id="CHEBI:57453"/>
        <dbReference type="ChEBI" id="CHEBI:58467"/>
        <dbReference type="ChEBI" id="CHEBI:58475"/>
        <dbReference type="ChEBI" id="CHEBI:195366"/>
        <dbReference type="EC" id="2.1.2.3"/>
    </reaction>
</comment>
<dbReference type="AlphaFoldDB" id="A0AAN0KCX2"/>
<dbReference type="Pfam" id="PF01808">
    <property type="entry name" value="AICARFT_IMPCHas"/>
    <property type="match status" value="1"/>
</dbReference>
<dbReference type="Proteomes" id="UP001431656">
    <property type="component" value="Chromosome"/>
</dbReference>
<comment type="catalytic activity">
    <reaction evidence="9 10">
        <text>IMP + H2O = 5-formamido-1-(5-phospho-D-ribosyl)imidazole-4-carboxamide</text>
        <dbReference type="Rhea" id="RHEA:18445"/>
        <dbReference type="ChEBI" id="CHEBI:15377"/>
        <dbReference type="ChEBI" id="CHEBI:58053"/>
        <dbReference type="ChEBI" id="CHEBI:58467"/>
        <dbReference type="EC" id="3.5.4.10"/>
    </reaction>
</comment>
<dbReference type="CDD" id="cd01421">
    <property type="entry name" value="IMPCH"/>
    <property type="match status" value="1"/>
</dbReference>
<evidence type="ECO:0000256" key="6">
    <source>
        <dbReference type="ARBA" id="ARBA00022801"/>
    </source>
</evidence>
<keyword evidence="6 10" id="KW-0378">Hydrolase</keyword>
<dbReference type="Gene3D" id="3.40.50.1380">
    <property type="entry name" value="Methylglyoxal synthase-like domain"/>
    <property type="match status" value="1"/>
</dbReference>
<evidence type="ECO:0000256" key="4">
    <source>
        <dbReference type="ARBA" id="ARBA00022679"/>
    </source>
</evidence>
<evidence type="ECO:0000256" key="2">
    <source>
        <dbReference type="ARBA" id="ARBA00004954"/>
    </source>
</evidence>
<dbReference type="PROSITE" id="PS51855">
    <property type="entry name" value="MGS"/>
    <property type="match status" value="1"/>
</dbReference>
<comment type="domain">
    <text evidence="10">The IMP cyclohydrolase activity resides in the N-terminal region.</text>
</comment>
<dbReference type="EMBL" id="AP028056">
    <property type="protein sequence ID" value="BEH02975.1"/>
    <property type="molecule type" value="Genomic_DNA"/>
</dbReference>
<proteinExistence type="inferred from homology"/>
<keyword evidence="7 10" id="KW-0511">Multifunctional enzyme</keyword>
<dbReference type="GO" id="GO:0006189">
    <property type="term" value="P:'de novo' IMP biosynthetic process"/>
    <property type="evidence" value="ECO:0007669"/>
    <property type="project" value="UniProtKB-UniRule"/>
</dbReference>
<comment type="pathway">
    <text evidence="1 10">Purine metabolism; IMP biosynthesis via de novo pathway; IMP from 5-formamido-1-(5-phospho-D-ribosyl)imidazole-4-carboxamide: step 1/1.</text>
</comment>
<feature type="domain" description="MGS-like" evidence="11">
    <location>
        <begin position="2"/>
        <end position="149"/>
    </location>
</feature>
<dbReference type="GO" id="GO:0005829">
    <property type="term" value="C:cytosol"/>
    <property type="evidence" value="ECO:0007669"/>
    <property type="project" value="TreeGrafter"/>
</dbReference>
<comment type="similarity">
    <text evidence="3 10">Belongs to the PurH family.</text>
</comment>
<dbReference type="FunFam" id="3.40.140.20:FF:000002">
    <property type="entry name" value="Bifunctional purine biosynthesis protein PurH"/>
    <property type="match status" value="1"/>
</dbReference>
<dbReference type="Pfam" id="PF02142">
    <property type="entry name" value="MGS"/>
    <property type="match status" value="1"/>
</dbReference>
<dbReference type="InterPro" id="IPR016193">
    <property type="entry name" value="Cytidine_deaminase-like"/>
</dbReference>
<evidence type="ECO:0000256" key="1">
    <source>
        <dbReference type="ARBA" id="ARBA00004844"/>
    </source>
</evidence>
<dbReference type="SUPFAM" id="SSF53927">
    <property type="entry name" value="Cytidine deaminase-like"/>
    <property type="match status" value="1"/>
</dbReference>
<evidence type="ECO:0000256" key="8">
    <source>
        <dbReference type="ARBA" id="ARBA00050488"/>
    </source>
</evidence>
<evidence type="ECO:0000256" key="7">
    <source>
        <dbReference type="ARBA" id="ARBA00023268"/>
    </source>
</evidence>
<accession>A0AAN0KCX2</accession>
<protein>
    <recommendedName>
        <fullName evidence="10">Bifunctional purine biosynthesis protein PurH</fullName>
    </recommendedName>
    <domain>
        <recommendedName>
            <fullName evidence="10">Phosphoribosylaminoimidazolecarboxamide formyltransferase</fullName>
            <ecNumber evidence="10">2.1.2.3</ecNumber>
        </recommendedName>
        <alternativeName>
            <fullName evidence="10">AICAR transformylase</fullName>
        </alternativeName>
    </domain>
    <domain>
        <recommendedName>
            <fullName evidence="10">IMP cyclohydrolase</fullName>
            <ecNumber evidence="10">3.5.4.10</ecNumber>
        </recommendedName>
        <alternativeName>
            <fullName evidence="10">ATIC</fullName>
        </alternativeName>
        <alternativeName>
            <fullName evidence="10">IMP synthase</fullName>
        </alternativeName>
        <alternativeName>
            <fullName evidence="10">Inosinicase</fullName>
        </alternativeName>
    </domain>
</protein>
<dbReference type="GO" id="GO:0003937">
    <property type="term" value="F:IMP cyclohydrolase activity"/>
    <property type="evidence" value="ECO:0007669"/>
    <property type="project" value="UniProtKB-UniRule"/>
</dbReference>
<evidence type="ECO:0000256" key="3">
    <source>
        <dbReference type="ARBA" id="ARBA00007667"/>
    </source>
</evidence>
<evidence type="ECO:0000256" key="5">
    <source>
        <dbReference type="ARBA" id="ARBA00022755"/>
    </source>
</evidence>